<dbReference type="EMBL" id="JAUSTZ010000003">
    <property type="protein sequence ID" value="MDQ0225918.1"/>
    <property type="molecule type" value="Genomic_DNA"/>
</dbReference>
<name>A0ABT9Z2W9_9BACI</name>
<accession>A0ABT9Z2W9</accession>
<evidence type="ECO:0000256" key="1">
    <source>
        <dbReference type="SAM" id="Phobius"/>
    </source>
</evidence>
<keyword evidence="1" id="KW-0472">Membrane</keyword>
<evidence type="ECO:0000313" key="3">
    <source>
        <dbReference type="Proteomes" id="UP001232245"/>
    </source>
</evidence>
<keyword evidence="1" id="KW-0812">Transmembrane</keyword>
<keyword evidence="3" id="KW-1185">Reference proteome</keyword>
<feature type="transmembrane region" description="Helical" evidence="1">
    <location>
        <begin position="56"/>
        <end position="76"/>
    </location>
</feature>
<comment type="caution">
    <text evidence="2">The sequence shown here is derived from an EMBL/GenBank/DDBJ whole genome shotgun (WGS) entry which is preliminary data.</text>
</comment>
<protein>
    <recommendedName>
        <fullName evidence="4">Group-specific protein</fullName>
    </recommendedName>
</protein>
<dbReference type="RefSeq" id="WP_095300733.1">
    <property type="nucleotide sequence ID" value="NZ_CADEPK010000321.1"/>
</dbReference>
<keyword evidence="1" id="KW-1133">Transmembrane helix</keyword>
<evidence type="ECO:0000313" key="2">
    <source>
        <dbReference type="EMBL" id="MDQ0225918.1"/>
    </source>
</evidence>
<sequence length="77" mass="8676">MKYFLIVFATFILAVTLFSLFNQAYDKYLIPLNQIASTLLLVILGIRLLKNKERTIGIIVLATSAFCAATYIAKIIF</sequence>
<dbReference type="Proteomes" id="UP001232245">
    <property type="component" value="Unassembled WGS sequence"/>
</dbReference>
<feature type="transmembrane region" description="Helical" evidence="1">
    <location>
        <begin position="29"/>
        <end position="49"/>
    </location>
</feature>
<gene>
    <name evidence="2" type="ORF">J2S02_002262</name>
</gene>
<evidence type="ECO:0008006" key="4">
    <source>
        <dbReference type="Google" id="ProtNLM"/>
    </source>
</evidence>
<proteinExistence type="predicted"/>
<organism evidence="2 3">
    <name type="scientific">Metabacillus niabensis</name>
    <dbReference type="NCBI Taxonomy" id="324854"/>
    <lineage>
        <taxon>Bacteria</taxon>
        <taxon>Bacillati</taxon>
        <taxon>Bacillota</taxon>
        <taxon>Bacilli</taxon>
        <taxon>Bacillales</taxon>
        <taxon>Bacillaceae</taxon>
        <taxon>Metabacillus</taxon>
    </lineage>
</organism>
<reference evidence="2 3" key="1">
    <citation type="submission" date="2023-07" db="EMBL/GenBank/DDBJ databases">
        <title>Genomic Encyclopedia of Type Strains, Phase IV (KMG-IV): sequencing the most valuable type-strain genomes for metagenomic binning, comparative biology and taxonomic classification.</title>
        <authorList>
            <person name="Goeker M."/>
        </authorList>
    </citation>
    <scope>NUCLEOTIDE SEQUENCE [LARGE SCALE GENOMIC DNA]</scope>
    <source>
        <strain evidence="2 3">DSM 17723</strain>
    </source>
</reference>